<dbReference type="InterPro" id="IPR027330">
    <property type="entry name" value="TPX2_central_dom"/>
</dbReference>
<protein>
    <recommendedName>
        <fullName evidence="14">TPX2 C-terminal domain-containing protein</fullName>
    </recommendedName>
</protein>
<feature type="region of interest" description="Disordered" evidence="9">
    <location>
        <begin position="384"/>
        <end position="418"/>
    </location>
</feature>
<keyword evidence="8" id="KW-0175">Coiled coil</keyword>
<gene>
    <name evidence="12" type="ORF">H5410_059835</name>
</gene>
<feature type="coiled-coil region" evidence="8">
    <location>
        <begin position="570"/>
        <end position="603"/>
    </location>
</feature>
<dbReference type="Pfam" id="PF12214">
    <property type="entry name" value="TPX2_importin"/>
    <property type="match status" value="1"/>
</dbReference>
<dbReference type="GO" id="GO:0005819">
    <property type="term" value="C:spindle"/>
    <property type="evidence" value="ECO:0007669"/>
    <property type="project" value="UniProtKB-SubCell"/>
</dbReference>
<dbReference type="OrthoDB" id="1684416at2759"/>
<comment type="similarity">
    <text evidence="3">Belongs to the TPX2 family.</text>
</comment>
<keyword evidence="5" id="KW-0493">Microtubule</keyword>
<dbReference type="Proteomes" id="UP000824120">
    <property type="component" value="Chromosome 12"/>
</dbReference>
<evidence type="ECO:0000256" key="2">
    <source>
        <dbReference type="ARBA" id="ARBA00004186"/>
    </source>
</evidence>
<dbReference type="GO" id="GO:0030295">
    <property type="term" value="F:protein kinase activator activity"/>
    <property type="evidence" value="ECO:0007669"/>
    <property type="project" value="TreeGrafter"/>
</dbReference>
<dbReference type="GO" id="GO:0008017">
    <property type="term" value="F:microtubule binding"/>
    <property type="evidence" value="ECO:0007669"/>
    <property type="project" value="TreeGrafter"/>
</dbReference>
<dbReference type="EMBL" id="JACXVP010000012">
    <property type="protein sequence ID" value="KAG5570069.1"/>
    <property type="molecule type" value="Genomic_DNA"/>
</dbReference>
<keyword evidence="4" id="KW-0963">Cytoplasm</keyword>
<evidence type="ECO:0000256" key="5">
    <source>
        <dbReference type="ARBA" id="ARBA00022701"/>
    </source>
</evidence>
<dbReference type="Pfam" id="PF06886">
    <property type="entry name" value="TPX2"/>
    <property type="match status" value="1"/>
</dbReference>
<dbReference type="GO" id="GO:0060236">
    <property type="term" value="P:regulation of mitotic spindle organization"/>
    <property type="evidence" value="ECO:0007669"/>
    <property type="project" value="InterPro"/>
</dbReference>
<feature type="compositionally biased region" description="Low complexity" evidence="9">
    <location>
        <begin position="387"/>
        <end position="397"/>
    </location>
</feature>
<dbReference type="InterPro" id="IPR009675">
    <property type="entry name" value="TPX2_fam"/>
</dbReference>
<dbReference type="PANTHER" id="PTHR14326:SF59">
    <property type="entry name" value="PROTEIN TPX2-LIKE"/>
    <property type="match status" value="1"/>
</dbReference>
<dbReference type="AlphaFoldDB" id="A0A9J5W3I0"/>
<feature type="region of interest" description="Disordered" evidence="9">
    <location>
        <begin position="81"/>
        <end position="196"/>
    </location>
</feature>
<accession>A0A9J5W3I0</accession>
<dbReference type="GO" id="GO:0005880">
    <property type="term" value="C:nuclear microtubule"/>
    <property type="evidence" value="ECO:0007669"/>
    <property type="project" value="TreeGrafter"/>
</dbReference>
<dbReference type="InterPro" id="IPR027329">
    <property type="entry name" value="TPX2_C"/>
</dbReference>
<evidence type="ECO:0000256" key="8">
    <source>
        <dbReference type="SAM" id="Coils"/>
    </source>
</evidence>
<comment type="caution">
    <text evidence="12">The sequence shown here is derived from an EMBL/GenBank/DDBJ whole genome shotgun (WGS) entry which is preliminary data.</text>
</comment>
<feature type="domain" description="TPX2 central" evidence="11">
    <location>
        <begin position="302"/>
        <end position="467"/>
    </location>
</feature>
<proteinExistence type="inferred from homology"/>
<reference evidence="12 13" key="1">
    <citation type="submission" date="2020-09" db="EMBL/GenBank/DDBJ databases">
        <title>De no assembly of potato wild relative species, Solanum commersonii.</title>
        <authorList>
            <person name="Cho K."/>
        </authorList>
    </citation>
    <scope>NUCLEOTIDE SEQUENCE [LARGE SCALE GENOMIC DNA]</scope>
    <source>
        <strain evidence="12">LZ3.2</strain>
        <tissue evidence="12">Leaf</tissue>
    </source>
</reference>
<evidence type="ECO:0000256" key="3">
    <source>
        <dbReference type="ARBA" id="ARBA00005885"/>
    </source>
</evidence>
<comment type="subcellular location">
    <subcellularLocation>
        <location evidence="2">Cytoplasm</location>
        <location evidence="2">Cytoskeleton</location>
        <location evidence="2">Spindle</location>
    </subcellularLocation>
    <subcellularLocation>
        <location evidence="1">Nucleus</location>
    </subcellularLocation>
</comment>
<organism evidence="12 13">
    <name type="scientific">Solanum commersonii</name>
    <name type="common">Commerson's wild potato</name>
    <name type="synonym">Commerson's nightshade</name>
    <dbReference type="NCBI Taxonomy" id="4109"/>
    <lineage>
        <taxon>Eukaryota</taxon>
        <taxon>Viridiplantae</taxon>
        <taxon>Streptophyta</taxon>
        <taxon>Embryophyta</taxon>
        <taxon>Tracheophyta</taxon>
        <taxon>Spermatophyta</taxon>
        <taxon>Magnoliopsida</taxon>
        <taxon>eudicotyledons</taxon>
        <taxon>Gunneridae</taxon>
        <taxon>Pentapetalae</taxon>
        <taxon>asterids</taxon>
        <taxon>lamiids</taxon>
        <taxon>Solanales</taxon>
        <taxon>Solanaceae</taxon>
        <taxon>Solanoideae</taxon>
        <taxon>Solaneae</taxon>
        <taxon>Solanum</taxon>
    </lineage>
</organism>
<feature type="region of interest" description="Disordered" evidence="9">
    <location>
        <begin position="275"/>
        <end position="296"/>
    </location>
</feature>
<feature type="region of interest" description="Disordered" evidence="9">
    <location>
        <begin position="531"/>
        <end position="561"/>
    </location>
</feature>
<evidence type="ECO:0000259" key="10">
    <source>
        <dbReference type="Pfam" id="PF06886"/>
    </source>
</evidence>
<feature type="compositionally biased region" description="Polar residues" evidence="9">
    <location>
        <begin position="275"/>
        <end position="290"/>
    </location>
</feature>
<sequence length="749" mass="86430">MYDPNSFVIDEAYEFSAPRFYDFVDEETEDETRKAEHWFHISRSYAPSPFMPKIKTARMVQLESLCDFTDADELQDNTRTAAELTSSKSKDEVTPNLIIPEPCTSLPNPESEEKQSTVRETCTPRPTITAQKNDSRKTNSKRQQAAKKIASILRNPSALKSTTQTQQSHLRSSNQATVRKQAINKSDVGTPNFAQENQAVKRQKLEEGKSRKILDIKPPQHLLHKTRLGVANSSSNLFASAAKPRKEERKMYVRPLVSPFVSTAEMIKKFQSGTRENSLPCMSNSTSNGYPTGRAQRKPKLTLTRPKEPEFETAQRVRPTRVKSSAELEEEMMAKIPKFKAHPVKKKILEAPTRPLLLPKSTPQLPEFKEFHLETMARASKNVDTTSVQSIESSSQSHLWQPHLTAPKSPSTTSNCQKHRRIRKGELEKAPKFRARPLNKKILESKGDLGMFCNTKRQVTVPQEFHFATNERIPPQANFDDLFDKLSLYSQPQNDKNVLRNTIPNPFHLYTEERGVEKERKLFAELLQKQMEEERSRNPKATPYPYTTDYPVIPPKPEPKPCTKTEPFELESLIRHEEEMRREMEERKRLEEEEANMRLFKAQPILIEDPIPVPEKERKPFTEVQEFNLQVNHRAVDRAEFDKKAFDGSSTHLISLQIKEKEMMYKRYQEEAECARMMEEEKALKQLRRTLVPHARPVPNFDHPFLPQKSSKHVTRPSSPKLQVIKRKERRKMFCPYAAVSSAAASQMR</sequence>
<feature type="domain" description="TPX2 C-terminal" evidence="10">
    <location>
        <begin position="657"/>
        <end position="716"/>
    </location>
</feature>
<feature type="compositionally biased region" description="Polar residues" evidence="9">
    <location>
        <begin position="118"/>
        <end position="132"/>
    </location>
</feature>
<feature type="region of interest" description="Disordered" evidence="9">
    <location>
        <begin position="698"/>
        <end position="723"/>
    </location>
</feature>
<keyword evidence="13" id="KW-1185">Reference proteome</keyword>
<name>A0A9J5W3I0_SOLCO</name>
<evidence type="ECO:0000256" key="4">
    <source>
        <dbReference type="ARBA" id="ARBA00022490"/>
    </source>
</evidence>
<evidence type="ECO:0000259" key="11">
    <source>
        <dbReference type="Pfam" id="PF12214"/>
    </source>
</evidence>
<dbReference type="GO" id="GO:0090307">
    <property type="term" value="P:mitotic spindle assembly"/>
    <property type="evidence" value="ECO:0007669"/>
    <property type="project" value="TreeGrafter"/>
</dbReference>
<feature type="compositionally biased region" description="Polar residues" evidence="9">
    <location>
        <begin position="158"/>
        <end position="196"/>
    </location>
</feature>
<dbReference type="PANTHER" id="PTHR14326">
    <property type="entry name" value="TARGETING PROTEIN FOR XKLP2"/>
    <property type="match status" value="1"/>
</dbReference>
<evidence type="ECO:0008006" key="14">
    <source>
        <dbReference type="Google" id="ProtNLM"/>
    </source>
</evidence>
<evidence type="ECO:0000256" key="9">
    <source>
        <dbReference type="SAM" id="MobiDB-lite"/>
    </source>
</evidence>
<evidence type="ECO:0000256" key="7">
    <source>
        <dbReference type="ARBA" id="ARBA00023242"/>
    </source>
</evidence>
<evidence type="ECO:0000313" key="13">
    <source>
        <dbReference type="Proteomes" id="UP000824120"/>
    </source>
</evidence>
<evidence type="ECO:0000256" key="6">
    <source>
        <dbReference type="ARBA" id="ARBA00023212"/>
    </source>
</evidence>
<keyword evidence="6" id="KW-0206">Cytoskeleton</keyword>
<evidence type="ECO:0000313" key="12">
    <source>
        <dbReference type="EMBL" id="KAG5570069.1"/>
    </source>
</evidence>
<keyword evidence="7" id="KW-0539">Nucleus</keyword>
<evidence type="ECO:0000256" key="1">
    <source>
        <dbReference type="ARBA" id="ARBA00004123"/>
    </source>
</evidence>